<keyword evidence="13" id="KW-1185">Reference proteome</keyword>
<comment type="catalytic activity">
    <reaction evidence="8">
        <text>N-terminal L-seryl-L-prolyl-L-lysyl-[protein] + 3 S-adenosyl-L-methionine = N-terminal N,N,N-trimethyl-L-seryl-L-prolyl-L-lysyl-[protein] + 3 S-adenosyl-L-homocysteine + 3 H(+)</text>
        <dbReference type="Rhea" id="RHEA:54724"/>
        <dbReference type="Rhea" id="RHEA-COMP:13789"/>
        <dbReference type="Rhea" id="RHEA-COMP:13973"/>
        <dbReference type="ChEBI" id="CHEBI:15378"/>
        <dbReference type="ChEBI" id="CHEBI:57856"/>
        <dbReference type="ChEBI" id="CHEBI:59789"/>
        <dbReference type="ChEBI" id="CHEBI:138061"/>
        <dbReference type="ChEBI" id="CHEBI:138317"/>
        <dbReference type="EC" id="2.1.1.244"/>
    </reaction>
</comment>
<comment type="similarity">
    <text evidence="1">Belongs to the methyltransferase superfamily. NTM1 family.</text>
</comment>
<name>A0A4D9D325_9STRA</name>
<dbReference type="EC" id="2.1.1.244" evidence="5"/>
<sequence length="372" mass="40367">MCEIENQLAELVSKVEKHLGRIAKGNDTDGREYTSLSEMWATVGILEPPVAPKAGTTRKRVAELVDGATDETASVPAWYTQAYAYWEAEGNCPPTIDGVLGGFGHVSGTDIAGSRRFLEGRVKPLLSAMRLEKAADCGAGIGRVTKLLLLPIFASVDLLEPSPRLLAAAPSFMFGQEGHRAARMEAEVLLSEGGKEEKLREQTVVGMRGREEPDGKAEGADPRAGSLPTRQQQGIKAPPEARVRYLCLGMQDFQPASGVVYDVVWIQWCIGHLHDLDLVRFLVRIRAALRPETGAVIVKDNCCDASADFVVDTGDSSLTRSPAYLKALFEIAGYDLRVEERQQGFPAELFPVIMFCFTAKKEASQSGEGGGR</sequence>
<organism evidence="12 13">
    <name type="scientific">Nannochloropsis salina CCMP1776</name>
    <dbReference type="NCBI Taxonomy" id="1027361"/>
    <lineage>
        <taxon>Eukaryota</taxon>
        <taxon>Sar</taxon>
        <taxon>Stramenopiles</taxon>
        <taxon>Ochrophyta</taxon>
        <taxon>Eustigmatophyceae</taxon>
        <taxon>Eustigmatales</taxon>
        <taxon>Monodopsidaceae</taxon>
        <taxon>Microchloropsis</taxon>
        <taxon>Microchloropsis salina</taxon>
    </lineage>
</organism>
<dbReference type="GO" id="GO:0005737">
    <property type="term" value="C:cytoplasm"/>
    <property type="evidence" value="ECO:0007669"/>
    <property type="project" value="TreeGrafter"/>
</dbReference>
<comment type="catalytic activity">
    <reaction evidence="10">
        <text>N-terminal L-alanyl-L-prolyl-L-lysyl-[protein] + 3 S-adenosyl-L-methionine = N-terminal N,N,N-trimethyl-L-alanyl-L-prolyl-L-lysyl-[protein] + 3 S-adenosyl-L-homocysteine + 3 H(+)</text>
        <dbReference type="Rhea" id="RHEA:54712"/>
        <dbReference type="Rhea" id="RHEA-COMP:13785"/>
        <dbReference type="Rhea" id="RHEA-COMP:13971"/>
        <dbReference type="ChEBI" id="CHEBI:15378"/>
        <dbReference type="ChEBI" id="CHEBI:57856"/>
        <dbReference type="ChEBI" id="CHEBI:59789"/>
        <dbReference type="ChEBI" id="CHEBI:138057"/>
        <dbReference type="ChEBI" id="CHEBI:138315"/>
        <dbReference type="EC" id="2.1.1.244"/>
    </reaction>
</comment>
<feature type="compositionally biased region" description="Basic and acidic residues" evidence="11">
    <location>
        <begin position="208"/>
        <end position="221"/>
    </location>
</feature>
<keyword evidence="3" id="KW-0808">Transferase</keyword>
<dbReference type="EMBL" id="SDOX01000019">
    <property type="protein sequence ID" value="TFJ84383.1"/>
    <property type="molecule type" value="Genomic_DNA"/>
</dbReference>
<evidence type="ECO:0000256" key="10">
    <source>
        <dbReference type="ARBA" id="ARBA00048167"/>
    </source>
</evidence>
<reference evidence="12 13" key="1">
    <citation type="submission" date="2019-01" db="EMBL/GenBank/DDBJ databases">
        <title>Nuclear Genome Assembly of the Microalgal Biofuel strain Nannochloropsis salina CCMP1776.</title>
        <authorList>
            <person name="Hovde B."/>
        </authorList>
    </citation>
    <scope>NUCLEOTIDE SEQUENCE [LARGE SCALE GENOMIC DNA]</scope>
    <source>
        <strain evidence="12 13">CCMP1776</strain>
    </source>
</reference>
<evidence type="ECO:0000313" key="12">
    <source>
        <dbReference type="EMBL" id="TFJ84383.1"/>
    </source>
</evidence>
<keyword evidence="4" id="KW-0949">S-adenosyl-L-methionine</keyword>
<evidence type="ECO:0000256" key="4">
    <source>
        <dbReference type="ARBA" id="ARBA00022691"/>
    </source>
</evidence>
<dbReference type="Pfam" id="PF05891">
    <property type="entry name" value="Methyltransf_PK"/>
    <property type="match status" value="2"/>
</dbReference>
<dbReference type="SUPFAM" id="SSF53335">
    <property type="entry name" value="S-adenosyl-L-methionine-dependent methyltransferases"/>
    <property type="match status" value="2"/>
</dbReference>
<dbReference type="GO" id="GO:0032259">
    <property type="term" value="P:methylation"/>
    <property type="evidence" value="ECO:0007669"/>
    <property type="project" value="UniProtKB-KW"/>
</dbReference>
<dbReference type="Gene3D" id="3.40.50.150">
    <property type="entry name" value="Vaccinia Virus protein VP39"/>
    <property type="match status" value="1"/>
</dbReference>
<feature type="region of interest" description="Disordered" evidence="11">
    <location>
        <begin position="206"/>
        <end position="233"/>
    </location>
</feature>
<evidence type="ECO:0000256" key="9">
    <source>
        <dbReference type="ARBA" id="ARBA00047885"/>
    </source>
</evidence>
<evidence type="ECO:0000313" key="13">
    <source>
        <dbReference type="Proteomes" id="UP000355283"/>
    </source>
</evidence>
<dbReference type="AlphaFoldDB" id="A0A4D9D325"/>
<evidence type="ECO:0000256" key="1">
    <source>
        <dbReference type="ARBA" id="ARBA00009059"/>
    </source>
</evidence>
<dbReference type="OrthoDB" id="1298661at2759"/>
<evidence type="ECO:0000256" key="6">
    <source>
        <dbReference type="ARBA" id="ARBA00039449"/>
    </source>
</evidence>
<keyword evidence="2" id="KW-0489">Methyltransferase</keyword>
<evidence type="ECO:0000256" key="2">
    <source>
        <dbReference type="ARBA" id="ARBA00022603"/>
    </source>
</evidence>
<dbReference type="InterPro" id="IPR029063">
    <property type="entry name" value="SAM-dependent_MTases_sf"/>
</dbReference>
<dbReference type="PANTHER" id="PTHR12753">
    <property type="entry name" value="AD-003 - RELATED"/>
    <property type="match status" value="1"/>
</dbReference>
<gene>
    <name evidence="12" type="ORF">NSK_004370</name>
</gene>
<evidence type="ECO:0000256" key="3">
    <source>
        <dbReference type="ARBA" id="ARBA00022679"/>
    </source>
</evidence>
<evidence type="ECO:0000256" key="8">
    <source>
        <dbReference type="ARBA" id="ARBA00047306"/>
    </source>
</evidence>
<dbReference type="PANTHER" id="PTHR12753:SF0">
    <property type="entry name" value="ALPHA N-TERMINAL PROTEIN METHYLTRANSFERASE 1"/>
    <property type="match status" value="1"/>
</dbReference>
<proteinExistence type="inferred from homology"/>
<dbReference type="GO" id="GO:0071885">
    <property type="term" value="F:N-terminal protein N-methyltransferase activity"/>
    <property type="evidence" value="ECO:0007669"/>
    <property type="project" value="UniProtKB-EC"/>
</dbReference>
<dbReference type="InterPro" id="IPR008576">
    <property type="entry name" value="MeTrfase_NTM1"/>
</dbReference>
<comment type="catalytic activity">
    <reaction evidence="9">
        <text>N-terminal L-prolyl-L-prolyl-L-lysyl-[protein] + 2 S-adenosyl-L-methionine = N-terminal N,N-dimethyl-L-prolyl-L-prolyl-L-lysyl-[protein] + 2 S-adenosyl-L-homocysteine + 2 H(+)</text>
        <dbReference type="Rhea" id="RHEA:54736"/>
        <dbReference type="Rhea" id="RHEA-COMP:13787"/>
        <dbReference type="Rhea" id="RHEA-COMP:13974"/>
        <dbReference type="ChEBI" id="CHEBI:15378"/>
        <dbReference type="ChEBI" id="CHEBI:57856"/>
        <dbReference type="ChEBI" id="CHEBI:59789"/>
        <dbReference type="ChEBI" id="CHEBI:138059"/>
        <dbReference type="ChEBI" id="CHEBI:138318"/>
        <dbReference type="EC" id="2.1.1.244"/>
    </reaction>
</comment>
<comment type="caution">
    <text evidence="12">The sequence shown here is derived from an EMBL/GenBank/DDBJ whole genome shotgun (WGS) entry which is preliminary data.</text>
</comment>
<evidence type="ECO:0000256" key="5">
    <source>
        <dbReference type="ARBA" id="ARBA00039112"/>
    </source>
</evidence>
<protein>
    <recommendedName>
        <fullName evidence="6">Alpha N-terminal protein methyltransferase 1</fullName>
        <ecNumber evidence="5">2.1.1.244</ecNumber>
    </recommendedName>
    <alternativeName>
        <fullName evidence="7">X-Pro-Lys N-terminal protein methyltransferase 1</fullName>
    </alternativeName>
</protein>
<dbReference type="Proteomes" id="UP000355283">
    <property type="component" value="Unassembled WGS sequence"/>
</dbReference>
<accession>A0A4D9D325</accession>
<evidence type="ECO:0000256" key="7">
    <source>
        <dbReference type="ARBA" id="ARBA00043129"/>
    </source>
</evidence>
<evidence type="ECO:0000256" key="11">
    <source>
        <dbReference type="SAM" id="MobiDB-lite"/>
    </source>
</evidence>